<dbReference type="EMBL" id="MN738786">
    <property type="protein sequence ID" value="QHT36913.1"/>
    <property type="molecule type" value="Genomic_DNA"/>
</dbReference>
<protein>
    <submittedName>
        <fullName evidence="2">Uncharacterized protein</fullName>
    </submittedName>
</protein>
<proteinExistence type="predicted"/>
<evidence type="ECO:0000313" key="2">
    <source>
        <dbReference type="EMBL" id="QHT36913.1"/>
    </source>
</evidence>
<accession>A0A6C0F8G4</accession>
<feature type="region of interest" description="Disordered" evidence="1">
    <location>
        <begin position="53"/>
        <end position="74"/>
    </location>
</feature>
<organism evidence="2">
    <name type="scientific">viral metagenome</name>
    <dbReference type="NCBI Taxonomy" id="1070528"/>
    <lineage>
        <taxon>unclassified sequences</taxon>
        <taxon>metagenomes</taxon>
        <taxon>organismal metagenomes</taxon>
    </lineage>
</organism>
<evidence type="ECO:0000256" key="1">
    <source>
        <dbReference type="SAM" id="MobiDB-lite"/>
    </source>
</evidence>
<name>A0A6C0F8G4_9ZZZZ</name>
<reference evidence="2" key="1">
    <citation type="journal article" date="2020" name="Nature">
        <title>Giant virus diversity and host interactions through global metagenomics.</title>
        <authorList>
            <person name="Schulz F."/>
            <person name="Roux S."/>
            <person name="Paez-Espino D."/>
            <person name="Jungbluth S."/>
            <person name="Walsh D.A."/>
            <person name="Denef V.J."/>
            <person name="McMahon K.D."/>
            <person name="Konstantinidis K.T."/>
            <person name="Eloe-Fadrosh E.A."/>
            <person name="Kyrpides N.C."/>
            <person name="Woyke T."/>
        </authorList>
    </citation>
    <scope>NUCLEOTIDE SEQUENCE</scope>
    <source>
        <strain evidence="2">GVMAG-S-ERX555967-130</strain>
    </source>
</reference>
<sequence>MNMTETPAELNVTRTRRVRRCGICREVGHDRRVCPSPAAVEERRQRRALEEQRHQRYLEESTRQEAEREQRERDDGFRSITIRNHNNYTVAIYYRMDLPQWRQRRGGNIYKSFRSIQSNGTYGIKISPHTVLYIIPEEERLSYIRRYGDSSWFNADSYNGHVVGEYVMDDFGPQYRTLDVISDGYVSPKPVLDQWKECALKSLYLLQQLERLGASNNDNLEPIMDMVQDITIPAHTYLDKELAGVPSVMTNVT</sequence>
<dbReference type="AlphaFoldDB" id="A0A6C0F8G4"/>